<dbReference type="Proteomes" id="UP000295680">
    <property type="component" value="Unassembled WGS sequence"/>
</dbReference>
<evidence type="ECO:0000256" key="1">
    <source>
        <dbReference type="SAM" id="Phobius"/>
    </source>
</evidence>
<dbReference type="EMBL" id="SLWS01000008">
    <property type="protein sequence ID" value="TCO54799.1"/>
    <property type="molecule type" value="Genomic_DNA"/>
</dbReference>
<dbReference type="Gene3D" id="3.20.20.80">
    <property type="entry name" value="Glycosidases"/>
    <property type="match status" value="1"/>
</dbReference>
<organism evidence="3 4">
    <name type="scientific">Actinocrispum wychmicini</name>
    <dbReference type="NCBI Taxonomy" id="1213861"/>
    <lineage>
        <taxon>Bacteria</taxon>
        <taxon>Bacillati</taxon>
        <taxon>Actinomycetota</taxon>
        <taxon>Actinomycetes</taxon>
        <taxon>Pseudonocardiales</taxon>
        <taxon>Pseudonocardiaceae</taxon>
        <taxon>Actinocrispum</taxon>
    </lineage>
</organism>
<dbReference type="AlphaFoldDB" id="A0A4R2JEX1"/>
<proteinExistence type="predicted"/>
<keyword evidence="1" id="KW-0472">Membrane</keyword>
<sequence>MPRQPKPRRTTAWWWLAAVLVVVVATSLSVSARDKVDTTSPCAKAPAARLGASFVQPTIDAADGRPWRADQAVAELADACVDTVTIQWTAYMTNAQSWTSYGGTLDAQLADFTQGPDFVTGVLEAAKARHMKVYLGLVADDRTAPATPNWRALWNFTPQRQLDYLTRQAAIQQAVARDLWNAYGTRFADTIAGWYLPLELSNITVLHPAVGQPGVTRIVTALYQPVVSALDVLTGRRLDVVTSPAFNTCTGQLDRCQATDQQPADQNQVNGWYRTLRSIVSCGGPNVLAVQDGVGAGHASSDDSVTWLRAAAAAIRDGARSQCDLPGVSASPRAGARLRAVIETFKPNPQAGAAFVPGPVLPSDGPDDWTTRMTRIANDPVIRASGVWSDEIWGFSYEHYDSPQAGYPTQHRQYRRYLGLLP</sequence>
<feature type="domain" description="DUF4434" evidence="2">
    <location>
        <begin position="70"/>
        <end position="322"/>
    </location>
</feature>
<reference evidence="3 4" key="1">
    <citation type="submission" date="2019-03" db="EMBL/GenBank/DDBJ databases">
        <title>Genomic Encyclopedia of Type Strains, Phase IV (KMG-IV): sequencing the most valuable type-strain genomes for metagenomic binning, comparative biology and taxonomic classification.</title>
        <authorList>
            <person name="Goeker M."/>
        </authorList>
    </citation>
    <scope>NUCLEOTIDE SEQUENCE [LARGE SCALE GENOMIC DNA]</scope>
    <source>
        <strain evidence="3 4">DSM 45934</strain>
    </source>
</reference>
<protein>
    <submittedName>
        <fullName evidence="3">Uncharacterized protein DUF4434</fullName>
    </submittedName>
</protein>
<evidence type="ECO:0000313" key="4">
    <source>
        <dbReference type="Proteomes" id="UP000295680"/>
    </source>
</evidence>
<evidence type="ECO:0000313" key="3">
    <source>
        <dbReference type="EMBL" id="TCO54799.1"/>
    </source>
</evidence>
<dbReference type="OrthoDB" id="2702399at2"/>
<keyword evidence="1" id="KW-0812">Transmembrane</keyword>
<dbReference type="Pfam" id="PF14488">
    <property type="entry name" value="DUF4434"/>
    <property type="match status" value="1"/>
</dbReference>
<name>A0A4R2JEX1_9PSEU</name>
<accession>A0A4R2JEX1</accession>
<dbReference type="InterPro" id="IPR027849">
    <property type="entry name" value="DUF4434"/>
</dbReference>
<dbReference type="RefSeq" id="WP_132122592.1">
    <property type="nucleotide sequence ID" value="NZ_SLWS01000008.1"/>
</dbReference>
<keyword evidence="1" id="KW-1133">Transmembrane helix</keyword>
<gene>
    <name evidence="3" type="ORF">EV192_10887</name>
</gene>
<evidence type="ECO:0000259" key="2">
    <source>
        <dbReference type="Pfam" id="PF14488"/>
    </source>
</evidence>
<comment type="caution">
    <text evidence="3">The sequence shown here is derived from an EMBL/GenBank/DDBJ whole genome shotgun (WGS) entry which is preliminary data.</text>
</comment>
<keyword evidence="4" id="KW-1185">Reference proteome</keyword>
<feature type="transmembrane region" description="Helical" evidence="1">
    <location>
        <begin position="12"/>
        <end position="32"/>
    </location>
</feature>